<dbReference type="InterPro" id="IPR036640">
    <property type="entry name" value="ABC1_TM_sf"/>
</dbReference>
<feature type="transmembrane region" description="Helical" evidence="10">
    <location>
        <begin position="120"/>
        <end position="143"/>
    </location>
</feature>
<dbReference type="Proteomes" id="UP000253529">
    <property type="component" value="Unassembled WGS sequence"/>
</dbReference>
<dbReference type="GO" id="GO:0042626">
    <property type="term" value="F:ATPase-coupled transmembrane transporter activity"/>
    <property type="evidence" value="ECO:0007669"/>
    <property type="project" value="TreeGrafter"/>
</dbReference>
<evidence type="ECO:0000256" key="1">
    <source>
        <dbReference type="ARBA" id="ARBA00004651"/>
    </source>
</evidence>
<accession>A0A366FRD7</accession>
<feature type="transmembrane region" description="Helical" evidence="10">
    <location>
        <begin position="61"/>
        <end position="82"/>
    </location>
</feature>
<sequence>MNPSRVETPFAQRAFRPLIGFLGAQVLGRLALSVALGAALYGDLDDVETLIMGLVFAAGSVSARVSFDLADIELSALCWIYAVHRQERFIRRVIAADPIGFQQFGAGRLSAILNRMLRSVAFFDLPLARLLSLAANVLAVLAMAVVFNALLGLSVLLVLAAAAGFVYLRNHPSRERRALAEGERVYEASVADLVSGFKELRLDPLRAAAILRDRFIPANAIIARAGGVRHRQDSATQTFRESLALTSAGVIALAAMAFFPAEKEAAGTVAVALLLLQTIALQSLPDGRQLRGALDALDDAERRLGSDPTPPPRPLPASVEVPRARAPRDAALARLIGPGPSTQAAELKRFAPPRLSLGDVVYRRPDPAPGISGFALGPVSCVFPPGSLSFIVGGNGSGKSTLMQLICGLARPQSGDIHLDDTPVDIASHRDLFTAVFADAHLYDRLYGLPAGVGPRINALLALLEIDHKTRVEGRAFTTLDLSSGQRRRVALAVALAETRPFLLLDEWAADQDPQFRKRFYSSILPTIAASGRTIIAVSHDSRYFDVADQIVRLDFGRLVPHATDTISLQAAADARRSPIPQSPG</sequence>
<evidence type="ECO:0000256" key="7">
    <source>
        <dbReference type="ARBA" id="ARBA00022989"/>
    </source>
</evidence>
<dbReference type="AlphaFoldDB" id="A0A366FRD7"/>
<dbReference type="PANTHER" id="PTHR43553">
    <property type="entry name" value="HEAVY METAL TRANSPORTER"/>
    <property type="match status" value="1"/>
</dbReference>
<comment type="subcellular location">
    <subcellularLocation>
        <location evidence="1">Cell membrane</location>
        <topology evidence="1">Multi-pass membrane protein</topology>
    </subcellularLocation>
</comment>
<dbReference type="SUPFAM" id="SSF90123">
    <property type="entry name" value="ABC transporter transmembrane region"/>
    <property type="match status" value="1"/>
</dbReference>
<evidence type="ECO:0000256" key="5">
    <source>
        <dbReference type="ARBA" id="ARBA00022741"/>
    </source>
</evidence>
<proteinExistence type="inferred from homology"/>
<dbReference type="InterPro" id="IPR027417">
    <property type="entry name" value="P-loop_NTPase"/>
</dbReference>
<keyword evidence="6 12" id="KW-0067">ATP-binding</keyword>
<evidence type="ECO:0000313" key="12">
    <source>
        <dbReference type="EMBL" id="RBP17253.1"/>
    </source>
</evidence>
<feature type="transmembrane region" description="Helical" evidence="10">
    <location>
        <begin position="21"/>
        <end position="41"/>
    </location>
</feature>
<dbReference type="PROSITE" id="PS00211">
    <property type="entry name" value="ABC_TRANSPORTER_1"/>
    <property type="match status" value="1"/>
</dbReference>
<feature type="transmembrane region" description="Helical" evidence="10">
    <location>
        <begin position="149"/>
        <end position="168"/>
    </location>
</feature>
<dbReference type="SMART" id="SM00382">
    <property type="entry name" value="AAA"/>
    <property type="match status" value="1"/>
</dbReference>
<dbReference type="Gene3D" id="3.40.50.300">
    <property type="entry name" value="P-loop containing nucleotide triphosphate hydrolases"/>
    <property type="match status" value="1"/>
</dbReference>
<keyword evidence="7 10" id="KW-1133">Transmembrane helix</keyword>
<keyword evidence="8 10" id="KW-0472">Membrane</keyword>
<dbReference type="EMBL" id="QNRK01000003">
    <property type="protein sequence ID" value="RBP17253.1"/>
    <property type="molecule type" value="Genomic_DNA"/>
</dbReference>
<protein>
    <submittedName>
        <fullName evidence="12">Putative ATP-binding cassette transporter</fullName>
    </submittedName>
</protein>
<comment type="caution">
    <text evidence="12">The sequence shown here is derived from an EMBL/GenBank/DDBJ whole genome shotgun (WGS) entry which is preliminary data.</text>
</comment>
<evidence type="ECO:0000256" key="8">
    <source>
        <dbReference type="ARBA" id="ARBA00023136"/>
    </source>
</evidence>
<evidence type="ECO:0000256" key="9">
    <source>
        <dbReference type="SAM" id="MobiDB-lite"/>
    </source>
</evidence>
<dbReference type="InterPro" id="IPR017871">
    <property type="entry name" value="ABC_transporter-like_CS"/>
</dbReference>
<evidence type="ECO:0000256" key="4">
    <source>
        <dbReference type="ARBA" id="ARBA00022692"/>
    </source>
</evidence>
<keyword evidence="13" id="KW-1185">Reference proteome</keyword>
<feature type="transmembrane region" description="Helical" evidence="10">
    <location>
        <begin position="239"/>
        <end position="259"/>
    </location>
</feature>
<dbReference type="Pfam" id="PF00005">
    <property type="entry name" value="ABC_tran"/>
    <property type="match status" value="1"/>
</dbReference>
<dbReference type="GO" id="GO:0043190">
    <property type="term" value="C:ATP-binding cassette (ABC) transporter complex"/>
    <property type="evidence" value="ECO:0007669"/>
    <property type="project" value="TreeGrafter"/>
</dbReference>
<evidence type="ECO:0000313" key="13">
    <source>
        <dbReference type="Proteomes" id="UP000253529"/>
    </source>
</evidence>
<dbReference type="PROSITE" id="PS50893">
    <property type="entry name" value="ABC_TRANSPORTER_2"/>
    <property type="match status" value="1"/>
</dbReference>
<evidence type="ECO:0000256" key="3">
    <source>
        <dbReference type="ARBA" id="ARBA00022448"/>
    </source>
</evidence>
<dbReference type="OrthoDB" id="9760776at2"/>
<evidence type="ECO:0000256" key="10">
    <source>
        <dbReference type="SAM" id="Phobius"/>
    </source>
</evidence>
<feature type="domain" description="ABC transporter" evidence="11">
    <location>
        <begin position="355"/>
        <end position="581"/>
    </location>
</feature>
<dbReference type="InterPro" id="IPR003439">
    <property type="entry name" value="ABC_transporter-like_ATP-bd"/>
</dbReference>
<keyword evidence="5" id="KW-0547">Nucleotide-binding</keyword>
<dbReference type="GO" id="GO:0016887">
    <property type="term" value="F:ATP hydrolysis activity"/>
    <property type="evidence" value="ECO:0007669"/>
    <property type="project" value="InterPro"/>
</dbReference>
<gene>
    <name evidence="12" type="ORF">DFR50_103139</name>
</gene>
<comment type="similarity">
    <text evidence="2">Belongs to the ABC transporter superfamily.</text>
</comment>
<evidence type="ECO:0000256" key="2">
    <source>
        <dbReference type="ARBA" id="ARBA00005417"/>
    </source>
</evidence>
<keyword evidence="4 10" id="KW-0812">Transmembrane</keyword>
<name>A0A366FRD7_9HYPH</name>
<dbReference type="PANTHER" id="PTHR43553:SF11">
    <property type="entry name" value="ABC TRANSPORTER ATP-BINDING_PERMEASE PROTEIN YOJI"/>
    <property type="match status" value="1"/>
</dbReference>
<reference evidence="12 13" key="1">
    <citation type="submission" date="2018-06" db="EMBL/GenBank/DDBJ databases">
        <title>Genomic Encyclopedia of Type Strains, Phase IV (KMG-IV): sequencing the most valuable type-strain genomes for metagenomic binning, comparative biology and taxonomic classification.</title>
        <authorList>
            <person name="Goeker M."/>
        </authorList>
    </citation>
    <scope>NUCLEOTIDE SEQUENCE [LARGE SCALE GENOMIC DNA]</scope>
    <source>
        <strain evidence="12 13">DSM 24875</strain>
    </source>
</reference>
<dbReference type="SUPFAM" id="SSF52540">
    <property type="entry name" value="P-loop containing nucleoside triphosphate hydrolases"/>
    <property type="match status" value="1"/>
</dbReference>
<organism evidence="12 13">
    <name type="scientific">Roseiarcus fermentans</name>
    <dbReference type="NCBI Taxonomy" id="1473586"/>
    <lineage>
        <taxon>Bacteria</taxon>
        <taxon>Pseudomonadati</taxon>
        <taxon>Pseudomonadota</taxon>
        <taxon>Alphaproteobacteria</taxon>
        <taxon>Hyphomicrobiales</taxon>
        <taxon>Roseiarcaceae</taxon>
        <taxon>Roseiarcus</taxon>
    </lineage>
</organism>
<keyword evidence="3" id="KW-0813">Transport</keyword>
<evidence type="ECO:0000259" key="11">
    <source>
        <dbReference type="PROSITE" id="PS50893"/>
    </source>
</evidence>
<dbReference type="InterPro" id="IPR050095">
    <property type="entry name" value="ECF_ABC_transporter_ATP-bd"/>
</dbReference>
<dbReference type="InterPro" id="IPR003593">
    <property type="entry name" value="AAA+_ATPase"/>
</dbReference>
<evidence type="ECO:0000256" key="6">
    <source>
        <dbReference type="ARBA" id="ARBA00022840"/>
    </source>
</evidence>
<dbReference type="GO" id="GO:0005524">
    <property type="term" value="F:ATP binding"/>
    <property type="evidence" value="ECO:0007669"/>
    <property type="project" value="UniProtKB-KW"/>
</dbReference>
<dbReference type="RefSeq" id="WP_113887877.1">
    <property type="nucleotide sequence ID" value="NZ_QNRK01000003.1"/>
</dbReference>
<feature type="region of interest" description="Disordered" evidence="9">
    <location>
        <begin position="301"/>
        <end position="323"/>
    </location>
</feature>